<reference evidence="2 3" key="1">
    <citation type="journal article" date="2007" name="Int. J. Syst. Evol. Microbiol.">
        <title>Chryseobacterium flavum sp. nov., isolated from polluted soil.</title>
        <authorList>
            <person name="Zhou Y."/>
            <person name="Dong J."/>
            <person name="Wang X."/>
            <person name="Huang X."/>
            <person name="Zhang K.Y."/>
            <person name="Zhang Y.Q."/>
            <person name="Guo Y.F."/>
            <person name="Lai R."/>
            <person name="Li W.J."/>
        </authorList>
    </citation>
    <scope>NUCLEOTIDE SEQUENCE [LARGE SCALE GENOMIC DNA]</scope>
    <source>
        <strain evidence="2 3">KCTC 12877</strain>
    </source>
</reference>
<dbReference type="Pfam" id="PF00144">
    <property type="entry name" value="Beta-lactamase"/>
    <property type="match status" value="1"/>
</dbReference>
<dbReference type="PANTHER" id="PTHR46825">
    <property type="entry name" value="D-ALANYL-D-ALANINE-CARBOXYPEPTIDASE/ENDOPEPTIDASE AMPH"/>
    <property type="match status" value="1"/>
</dbReference>
<dbReference type="OrthoDB" id="9793489at2"/>
<gene>
    <name evidence="2" type="ORF">DRF59_10190</name>
</gene>
<protein>
    <recommendedName>
        <fullName evidence="1">Beta-lactamase-related domain-containing protein</fullName>
    </recommendedName>
</protein>
<feature type="domain" description="Beta-lactamase-related" evidence="1">
    <location>
        <begin position="35"/>
        <end position="343"/>
    </location>
</feature>
<dbReference type="AlphaFoldDB" id="A0A3D9CLU4"/>
<dbReference type="EMBL" id="QNUE01000007">
    <property type="protein sequence ID" value="REC66687.1"/>
    <property type="molecule type" value="Genomic_DNA"/>
</dbReference>
<dbReference type="InterPro" id="IPR050491">
    <property type="entry name" value="AmpC-like"/>
</dbReference>
<dbReference type="InterPro" id="IPR012338">
    <property type="entry name" value="Beta-lactam/transpept-like"/>
</dbReference>
<dbReference type="Gene3D" id="3.40.710.10">
    <property type="entry name" value="DD-peptidase/beta-lactamase superfamily"/>
    <property type="match status" value="1"/>
</dbReference>
<comment type="caution">
    <text evidence="2">The sequence shown here is derived from an EMBL/GenBank/DDBJ whole genome shotgun (WGS) entry which is preliminary data.</text>
</comment>
<dbReference type="InterPro" id="IPR001466">
    <property type="entry name" value="Beta-lactam-related"/>
</dbReference>
<evidence type="ECO:0000259" key="1">
    <source>
        <dbReference type="Pfam" id="PF00144"/>
    </source>
</evidence>
<organism evidence="2 3">
    <name type="scientific">Chryseobacterium flavum</name>
    <dbReference type="NCBI Taxonomy" id="415851"/>
    <lineage>
        <taxon>Bacteria</taxon>
        <taxon>Pseudomonadati</taxon>
        <taxon>Bacteroidota</taxon>
        <taxon>Flavobacteriia</taxon>
        <taxon>Flavobacteriales</taxon>
        <taxon>Weeksellaceae</taxon>
        <taxon>Chryseobacterium group</taxon>
        <taxon>Chryseobacterium</taxon>
    </lineage>
</organism>
<sequence>MKSPITLILLFFLVFYTETCSGQSGQKEQLRKADSIISSYSDEKAPGMAVGIIREGEVIYRKTYGLANLEHRIAVTDSTAFDIASVSKQFTAFIILLAEKEGKLSLEDDIRIYLPELKHLPYKITIRQLANHTHGLPDFTMIKRLQGFGNEFRVTNKEAVQTVLAIKSIHFPPGTQYWYNNTGFMLLAEILHRIYKKEFNEILREHIFRPLQMDHSMAVDDPEKIIPDKAESYQDNGTVFSKAPLGQMEYGSSNIFTTLDDLCKWAVNFQNPKIGSREIYNTMQQNSVLTTGKKIEYGLGLQTGKYEGLNIVFHGGGTAGYRSYILHVPDYHLSIVMTGNRSTFDGLFIVYKLVDLFLKDQQVLPAPSQKVSYTSAGLKDFAGMYEINPGNYLEITTDGKNLYQGKNKTPLTMMEDGRFSIPYIPTASISFHTGSLIFNIGDFAFDCKKVILNTLRPGRKELEKFIGFYRNEEFNTVYQLRIEGDNLIARHSINPDIVLYSLSPSTFYSFRSMFGRLDFTYKNNAVEGFKLSGAGMTDIEFKKIK</sequence>
<proteinExistence type="predicted"/>
<dbReference type="Proteomes" id="UP000256769">
    <property type="component" value="Unassembled WGS sequence"/>
</dbReference>
<dbReference type="RefSeq" id="WP_115959340.1">
    <property type="nucleotide sequence ID" value="NZ_CBCRVL010000034.1"/>
</dbReference>
<accession>A0A3D9CLU4</accession>
<evidence type="ECO:0000313" key="3">
    <source>
        <dbReference type="Proteomes" id="UP000256769"/>
    </source>
</evidence>
<dbReference type="PANTHER" id="PTHR46825:SF9">
    <property type="entry name" value="BETA-LACTAMASE-RELATED DOMAIN-CONTAINING PROTEIN"/>
    <property type="match status" value="1"/>
</dbReference>
<dbReference type="SUPFAM" id="SSF56601">
    <property type="entry name" value="beta-lactamase/transpeptidase-like"/>
    <property type="match status" value="1"/>
</dbReference>
<name>A0A3D9CLU4_9FLAO</name>
<evidence type="ECO:0000313" key="2">
    <source>
        <dbReference type="EMBL" id="REC66687.1"/>
    </source>
</evidence>
<keyword evidence="3" id="KW-1185">Reference proteome</keyword>